<dbReference type="Gene3D" id="3.40.50.300">
    <property type="entry name" value="P-loop containing nucleotide triphosphate hydrolases"/>
    <property type="match status" value="1"/>
</dbReference>
<keyword evidence="5 12" id="KW-0067">ATP-binding</keyword>
<dbReference type="Gene3D" id="1.20.1560.10">
    <property type="entry name" value="ABC transporter type 1, transmembrane domain"/>
    <property type="match status" value="1"/>
</dbReference>
<evidence type="ECO:0000256" key="5">
    <source>
        <dbReference type="ARBA" id="ARBA00022840"/>
    </source>
</evidence>
<evidence type="ECO:0000256" key="4">
    <source>
        <dbReference type="ARBA" id="ARBA00022801"/>
    </source>
</evidence>
<protein>
    <submittedName>
        <fullName evidence="12">ATP-binding cassette subfamily C protein LapB</fullName>
    </submittedName>
</protein>
<evidence type="ECO:0000256" key="6">
    <source>
        <dbReference type="ARBA" id="ARBA00022989"/>
    </source>
</evidence>
<comment type="caution">
    <text evidence="12">The sequence shown here is derived from an EMBL/GenBank/DDBJ whole genome shotgun (WGS) entry which is preliminary data.</text>
</comment>
<reference evidence="12 13" key="1">
    <citation type="submission" date="2023-07" db="EMBL/GenBank/DDBJ databases">
        <title>Sorghum-associated microbial communities from plants grown in Nebraska, USA.</title>
        <authorList>
            <person name="Schachtman D."/>
        </authorList>
    </citation>
    <scope>NUCLEOTIDE SEQUENCE [LARGE SCALE GENOMIC DNA]</scope>
    <source>
        <strain evidence="12 13">BE190</strain>
    </source>
</reference>
<evidence type="ECO:0000313" key="13">
    <source>
        <dbReference type="Proteomes" id="UP001253595"/>
    </source>
</evidence>
<feature type="domain" description="ABC transmembrane type-1" evidence="10">
    <location>
        <begin position="176"/>
        <end position="454"/>
    </location>
</feature>
<dbReference type="PANTHER" id="PTHR43394">
    <property type="entry name" value="ATP-DEPENDENT PERMEASE MDL1, MITOCHONDRIAL"/>
    <property type="match status" value="1"/>
</dbReference>
<dbReference type="InterPro" id="IPR003439">
    <property type="entry name" value="ABC_transporter-like_ATP-bd"/>
</dbReference>
<dbReference type="PROSITE" id="PS50893">
    <property type="entry name" value="ABC_TRANSPORTER_2"/>
    <property type="match status" value="1"/>
</dbReference>
<dbReference type="CDD" id="cd02421">
    <property type="entry name" value="Peptidase_C39_likeD"/>
    <property type="match status" value="1"/>
</dbReference>
<dbReference type="InterPro" id="IPR027417">
    <property type="entry name" value="P-loop_NTPase"/>
</dbReference>
<dbReference type="Proteomes" id="UP001253595">
    <property type="component" value="Unassembled WGS sequence"/>
</dbReference>
<evidence type="ECO:0000256" key="3">
    <source>
        <dbReference type="ARBA" id="ARBA00022741"/>
    </source>
</evidence>
<feature type="transmembrane region" description="Helical" evidence="8">
    <location>
        <begin position="176"/>
        <end position="198"/>
    </location>
</feature>
<feature type="transmembrane region" description="Helical" evidence="8">
    <location>
        <begin position="311"/>
        <end position="329"/>
    </location>
</feature>
<dbReference type="SUPFAM" id="SSF90123">
    <property type="entry name" value="ABC transporter transmembrane region"/>
    <property type="match status" value="1"/>
</dbReference>
<dbReference type="PROSITE" id="PS50990">
    <property type="entry name" value="PEPTIDASE_C39"/>
    <property type="match status" value="1"/>
</dbReference>
<feature type="transmembrane region" description="Helical" evidence="8">
    <location>
        <begin position="282"/>
        <end position="305"/>
    </location>
</feature>
<dbReference type="CDD" id="cd18587">
    <property type="entry name" value="ABC_6TM_LapB_like"/>
    <property type="match status" value="1"/>
</dbReference>
<dbReference type="SUPFAM" id="SSF52540">
    <property type="entry name" value="P-loop containing nucleoside triphosphate hydrolases"/>
    <property type="match status" value="1"/>
</dbReference>
<keyword evidence="2 8" id="KW-0812">Transmembrane</keyword>
<dbReference type="InterPro" id="IPR005074">
    <property type="entry name" value="Peptidase_C39"/>
</dbReference>
<feature type="domain" description="ABC transporter" evidence="9">
    <location>
        <begin position="488"/>
        <end position="723"/>
    </location>
</feature>
<dbReference type="Gene3D" id="3.90.70.10">
    <property type="entry name" value="Cysteine proteinases"/>
    <property type="match status" value="1"/>
</dbReference>
<dbReference type="NCBIfam" id="TIGR03375">
    <property type="entry name" value="type_I_sec_LssB"/>
    <property type="match status" value="1"/>
</dbReference>
<sequence length="723" mass="78743">MTLDVQLSTDVSLAASAGGPLLECLLLIARAHQITSTRETLLAGLPLDAQQLTPSLFTRAAKRAGLTSKIVQRDLPELNSALFPAVLLLNNNQACVLLAVKTDIAQVLYPELGDAVVNVPLAELTNHYTGRAIYVRPQERFDARTAEIGKTTNAKNRAAHWFWGVIADHKYLYRDVLLTALLINFFALVSPLFVMNVYDRVVPNHATDTLWVLSIGMLIAISADFVLRMMRAWFVDLAASRVDVTLSASIMERVLGMKLSERPASVGSFTSGLQSFEAIRSFISSATILALVDLPFVLLFLIVVLLISWPLVFPILVGVALVMIYTAAVQHKMHLLSENSMQASAQRNATLVESLSALETVKTLGAEGRMQAVWEKTTLLVSRVGVKMRLLSGSVGTTTMWIQQAVSVVIIIVGVYQIIEGNLSQGGLIAAYMLSSRIMAPVGQTAGLLMQYHSAATALTALDAIMQKPVERPLDANWISRPHLQGGIEFKKVAFKYPQDEREVLRDVAFKINPGERVAILGRNGSGKTTIEKLIAGLYEPTAGTVLLDGIDIRQLDPAELRRNMGYVSQDVNLFFGSLRDNIAMGAPHASDDAILEAVRLSGLTDFVNQHPMGLAMPVGEQGQLLSGGQRQSVSIARALLSDPPILLMDEPTGAMDHTSEEEFKRNLVQFAARKTLLVITHRTSLLELVNRIIVIDGGKIVADGPKEQVVEALRQGRIGRAS</sequence>
<dbReference type="InterPro" id="IPR003593">
    <property type="entry name" value="AAA+_ATPase"/>
</dbReference>
<dbReference type="InterPro" id="IPR036640">
    <property type="entry name" value="ABC1_TM_sf"/>
</dbReference>
<dbReference type="CDD" id="cd03245">
    <property type="entry name" value="ABCC_bacteriocin_exporters"/>
    <property type="match status" value="1"/>
</dbReference>
<dbReference type="InterPro" id="IPR039421">
    <property type="entry name" value="Type_1_exporter"/>
</dbReference>
<dbReference type="RefSeq" id="WP_310073635.1">
    <property type="nucleotide sequence ID" value="NZ_JAVDVX010000005.1"/>
</dbReference>
<evidence type="ECO:0000313" key="12">
    <source>
        <dbReference type="EMBL" id="MDR7090922.1"/>
    </source>
</evidence>
<evidence type="ECO:0000256" key="1">
    <source>
        <dbReference type="ARBA" id="ARBA00004651"/>
    </source>
</evidence>
<dbReference type="EMBL" id="JAVDVX010000005">
    <property type="protein sequence ID" value="MDR7090922.1"/>
    <property type="molecule type" value="Genomic_DNA"/>
</dbReference>
<dbReference type="Pfam" id="PF00664">
    <property type="entry name" value="ABC_membrane"/>
    <property type="match status" value="1"/>
</dbReference>
<dbReference type="InterPro" id="IPR017750">
    <property type="entry name" value="ATPase_T1SS"/>
</dbReference>
<dbReference type="Pfam" id="PF03412">
    <property type="entry name" value="Peptidase_C39"/>
    <property type="match status" value="1"/>
</dbReference>
<evidence type="ECO:0000256" key="2">
    <source>
        <dbReference type="ARBA" id="ARBA00022692"/>
    </source>
</evidence>
<evidence type="ECO:0000259" key="9">
    <source>
        <dbReference type="PROSITE" id="PS50893"/>
    </source>
</evidence>
<dbReference type="PANTHER" id="PTHR43394:SF1">
    <property type="entry name" value="ATP-BINDING CASSETTE SUB-FAMILY B MEMBER 10, MITOCHONDRIAL"/>
    <property type="match status" value="1"/>
</dbReference>
<keyword evidence="4" id="KW-0378">Hydrolase</keyword>
<keyword evidence="3" id="KW-0547">Nucleotide-binding</keyword>
<dbReference type="Pfam" id="PF00005">
    <property type="entry name" value="ABC_tran"/>
    <property type="match status" value="1"/>
</dbReference>
<evidence type="ECO:0000259" key="11">
    <source>
        <dbReference type="PROSITE" id="PS50990"/>
    </source>
</evidence>
<proteinExistence type="predicted"/>
<evidence type="ECO:0000259" key="10">
    <source>
        <dbReference type="PROSITE" id="PS50929"/>
    </source>
</evidence>
<feature type="transmembrane region" description="Helical" evidence="8">
    <location>
        <begin position="210"/>
        <end position="227"/>
    </location>
</feature>
<dbReference type="PROSITE" id="PS50929">
    <property type="entry name" value="ABC_TM1F"/>
    <property type="match status" value="1"/>
</dbReference>
<dbReference type="GO" id="GO:0005524">
    <property type="term" value="F:ATP binding"/>
    <property type="evidence" value="ECO:0007669"/>
    <property type="project" value="UniProtKB-KW"/>
</dbReference>
<organism evidence="12 13">
    <name type="scientific">Cellvibrio fibrivorans</name>
    <dbReference type="NCBI Taxonomy" id="126350"/>
    <lineage>
        <taxon>Bacteria</taxon>
        <taxon>Pseudomonadati</taxon>
        <taxon>Pseudomonadota</taxon>
        <taxon>Gammaproteobacteria</taxon>
        <taxon>Cellvibrionales</taxon>
        <taxon>Cellvibrionaceae</taxon>
        <taxon>Cellvibrio</taxon>
    </lineage>
</organism>
<accession>A0ABU1V0L1</accession>
<evidence type="ECO:0000256" key="8">
    <source>
        <dbReference type="SAM" id="Phobius"/>
    </source>
</evidence>
<keyword evidence="7 8" id="KW-0472">Membrane</keyword>
<feature type="domain" description="Peptidase C39" evidence="11">
    <location>
        <begin position="14"/>
        <end position="135"/>
    </location>
</feature>
<evidence type="ECO:0000256" key="7">
    <source>
        <dbReference type="ARBA" id="ARBA00023136"/>
    </source>
</evidence>
<dbReference type="InterPro" id="IPR011527">
    <property type="entry name" value="ABC1_TM_dom"/>
</dbReference>
<gene>
    <name evidence="12" type="ORF">J2X05_002948</name>
</gene>
<dbReference type="SMART" id="SM00382">
    <property type="entry name" value="AAA"/>
    <property type="match status" value="1"/>
</dbReference>
<keyword evidence="13" id="KW-1185">Reference proteome</keyword>
<name>A0ABU1V0L1_9GAMM</name>
<feature type="transmembrane region" description="Helical" evidence="8">
    <location>
        <begin position="398"/>
        <end position="419"/>
    </location>
</feature>
<comment type="subcellular location">
    <subcellularLocation>
        <location evidence="1">Cell membrane</location>
        <topology evidence="1">Multi-pass membrane protein</topology>
    </subcellularLocation>
</comment>
<keyword evidence="6 8" id="KW-1133">Transmembrane helix</keyword>